<dbReference type="RefSeq" id="WP_343812858.1">
    <property type="nucleotide sequence ID" value="NZ_BAAADS010000015.1"/>
</dbReference>
<proteinExistence type="predicted"/>
<name>A0ABP3RA30_9BACI</name>
<evidence type="ECO:0000313" key="2">
    <source>
        <dbReference type="EMBL" id="GAA0603907.1"/>
    </source>
</evidence>
<dbReference type="Pfam" id="PF13649">
    <property type="entry name" value="Methyltransf_25"/>
    <property type="match status" value="1"/>
</dbReference>
<feature type="domain" description="Methyltransferase" evidence="1">
    <location>
        <begin position="41"/>
        <end position="133"/>
    </location>
</feature>
<dbReference type="PANTHER" id="PTHR45036">
    <property type="entry name" value="METHYLTRANSFERASE LIKE 7B"/>
    <property type="match status" value="1"/>
</dbReference>
<protein>
    <submittedName>
        <fullName evidence="2">Class I SAM-dependent methyltransferase</fullName>
    </submittedName>
</protein>
<dbReference type="InterPro" id="IPR052356">
    <property type="entry name" value="Thiol_S-MT"/>
</dbReference>
<keyword evidence="2" id="KW-0808">Transferase</keyword>
<evidence type="ECO:0000259" key="1">
    <source>
        <dbReference type="Pfam" id="PF13649"/>
    </source>
</evidence>
<dbReference type="Proteomes" id="UP001500866">
    <property type="component" value="Unassembled WGS sequence"/>
</dbReference>
<dbReference type="Gene3D" id="3.40.50.150">
    <property type="entry name" value="Vaccinia Virus protein VP39"/>
    <property type="match status" value="1"/>
</dbReference>
<evidence type="ECO:0000313" key="3">
    <source>
        <dbReference type="Proteomes" id="UP001500866"/>
    </source>
</evidence>
<keyword evidence="2" id="KW-0489">Methyltransferase</keyword>
<dbReference type="EMBL" id="BAAADS010000015">
    <property type="protein sequence ID" value="GAA0603907.1"/>
    <property type="molecule type" value="Genomic_DNA"/>
</dbReference>
<accession>A0ABP3RA30</accession>
<dbReference type="CDD" id="cd02440">
    <property type="entry name" value="AdoMet_MTases"/>
    <property type="match status" value="1"/>
</dbReference>
<dbReference type="InterPro" id="IPR029063">
    <property type="entry name" value="SAM-dependent_MTases_sf"/>
</dbReference>
<reference evidence="3" key="1">
    <citation type="journal article" date="2019" name="Int. J. Syst. Evol. Microbiol.">
        <title>The Global Catalogue of Microorganisms (GCM) 10K type strain sequencing project: providing services to taxonomists for standard genome sequencing and annotation.</title>
        <authorList>
            <consortium name="The Broad Institute Genomics Platform"/>
            <consortium name="The Broad Institute Genome Sequencing Center for Infectious Disease"/>
            <person name="Wu L."/>
            <person name="Ma J."/>
        </authorList>
    </citation>
    <scope>NUCLEOTIDE SEQUENCE [LARGE SCALE GENOMIC DNA]</scope>
    <source>
        <strain evidence="3">JCM 15395</strain>
    </source>
</reference>
<gene>
    <name evidence="2" type="ORF">GCM10009001_21250</name>
</gene>
<comment type="caution">
    <text evidence="2">The sequence shown here is derived from an EMBL/GenBank/DDBJ whole genome shotgun (WGS) entry which is preliminary data.</text>
</comment>
<keyword evidence="3" id="KW-1185">Reference proteome</keyword>
<dbReference type="PANTHER" id="PTHR45036:SF1">
    <property type="entry name" value="METHYLTRANSFERASE LIKE 7A"/>
    <property type="match status" value="1"/>
</dbReference>
<sequence length="202" mass="23143">MEKEKLIKKYDRQVDTYKRALNNRTLARWRTELLNGAHGKVLEVGVGIGSNFRFYNREDVNLTGVDFSPEMIKTARKTASACQMNAELFQEDVEELRFNSDSFDCIVSTLTLCGYSHPTQVLNNLHNWCKKDGTVLLMEHGISSNFLLSNTQKLIDPLFVKAVGCHCDRNITNIVEQSHLKIERTQSHWSGIIQLIWAKPDK</sequence>
<dbReference type="GO" id="GO:0008168">
    <property type="term" value="F:methyltransferase activity"/>
    <property type="evidence" value="ECO:0007669"/>
    <property type="project" value="UniProtKB-KW"/>
</dbReference>
<dbReference type="InterPro" id="IPR041698">
    <property type="entry name" value="Methyltransf_25"/>
</dbReference>
<organism evidence="2 3">
    <name type="scientific">Virgibacillus siamensis</name>
    <dbReference type="NCBI Taxonomy" id="480071"/>
    <lineage>
        <taxon>Bacteria</taxon>
        <taxon>Bacillati</taxon>
        <taxon>Bacillota</taxon>
        <taxon>Bacilli</taxon>
        <taxon>Bacillales</taxon>
        <taxon>Bacillaceae</taxon>
        <taxon>Virgibacillus</taxon>
    </lineage>
</organism>
<dbReference type="GO" id="GO:0032259">
    <property type="term" value="P:methylation"/>
    <property type="evidence" value="ECO:0007669"/>
    <property type="project" value="UniProtKB-KW"/>
</dbReference>
<dbReference type="SUPFAM" id="SSF53335">
    <property type="entry name" value="S-adenosyl-L-methionine-dependent methyltransferases"/>
    <property type="match status" value="1"/>
</dbReference>